<dbReference type="AlphaFoldDB" id="A0A2M8P1Z2"/>
<dbReference type="InterPro" id="IPR022367">
    <property type="entry name" value="2-oxoacid/accept_OxRdtase_asu"/>
</dbReference>
<dbReference type="Pfam" id="PF01558">
    <property type="entry name" value="POR"/>
    <property type="match status" value="1"/>
</dbReference>
<dbReference type="InterPro" id="IPR009014">
    <property type="entry name" value="Transketo_C/PFOR_II"/>
</dbReference>
<dbReference type="InterPro" id="IPR050722">
    <property type="entry name" value="Pyruvate:ferred/Flavod_OxRd"/>
</dbReference>
<dbReference type="Gene3D" id="3.40.920.10">
    <property type="entry name" value="Pyruvate-ferredoxin oxidoreductase, PFOR, domain III"/>
    <property type="match status" value="1"/>
</dbReference>
<dbReference type="FunFam" id="3.40.50.970:FF:000022">
    <property type="entry name" value="2-oxoglutarate ferredoxin oxidoreductase alpha subunit"/>
    <property type="match status" value="1"/>
</dbReference>
<dbReference type="Gene3D" id="3.40.50.920">
    <property type="match status" value="1"/>
</dbReference>
<dbReference type="InterPro" id="IPR029061">
    <property type="entry name" value="THDP-binding"/>
</dbReference>
<dbReference type="SUPFAM" id="SSF52518">
    <property type="entry name" value="Thiamin diphosphate-binding fold (THDP-binding)"/>
    <property type="match status" value="1"/>
</dbReference>
<dbReference type="GO" id="GO:0006979">
    <property type="term" value="P:response to oxidative stress"/>
    <property type="evidence" value="ECO:0007669"/>
    <property type="project" value="TreeGrafter"/>
</dbReference>
<evidence type="ECO:0000256" key="1">
    <source>
        <dbReference type="ARBA" id="ARBA00023002"/>
    </source>
</evidence>
<feature type="domain" description="Pyruvate/ketoisovalerate oxidoreductase catalytic" evidence="2">
    <location>
        <begin position="30"/>
        <end position="192"/>
    </location>
</feature>
<accession>A0A2M8P1Z2</accession>
<dbReference type="SUPFAM" id="SSF53323">
    <property type="entry name" value="Pyruvate-ferredoxin oxidoreductase, PFOR, domain III"/>
    <property type="match status" value="1"/>
</dbReference>
<sequence>MCAVKLTTDKRTESGVLINDFAIVAATVNGSGSQTANNTLVRALFKMGIPVNGKNLFPSNIYGLPTWYTIRLSKDGYIARRPDYHVLAAMNPKTQAEDIEKLASGGICIYPEEWKLKPTRDDITYIPMPVREMVKESGAAPALKEYVANMVYVGAVAELLGIDLVEIKSALSYFLKGKAKAVDLNYFLVEKAAAYVREHFADVPRNFRAERMDATRGKVLIEGNSAAALGAIFGGVSVAAWYPITPSTSMIDALMDYAKELRVEPDGKTTLAVIQAEDELAAAGIIIGAGWMGARSLTATSGPGISLMAEFSGLAYFAEVPCVIWDIQRMGPSTGLPTRTSQGDVLKAYYLSHGDTRHVVLLPANMKECFEFGWRAHDLADRLQTPIFVLSDLDLGMNLWMTDPFDYPDQPMDRGKVITYEDLEKFGTWGRYKDVDGDGIGYRSLPGQGPAYFARGTGHTEYATYSERPDDWSKNLDRLARKFETARRLVPAPISQIEAEAQIGIIAYGSTDAPIAEARDLLKAANLPTSYHRIRALPLGEATHEFIGLYERIYVVENNYLGQMAQLLKMEYPDFADRIISVSHCDGLPLTARWITDSILEKEQK</sequence>
<dbReference type="GO" id="GO:0016903">
    <property type="term" value="F:oxidoreductase activity, acting on the aldehyde or oxo group of donors"/>
    <property type="evidence" value="ECO:0007669"/>
    <property type="project" value="InterPro"/>
</dbReference>
<proteinExistence type="predicted"/>
<evidence type="ECO:0000313" key="5">
    <source>
        <dbReference type="Proteomes" id="UP000228921"/>
    </source>
</evidence>
<keyword evidence="1" id="KW-0560">Oxidoreductase</keyword>
<protein>
    <submittedName>
        <fullName evidence="4">2-oxoacid:acceptor oxidoreductase subunit alpha</fullName>
    </submittedName>
</protein>
<dbReference type="InterPro" id="IPR019752">
    <property type="entry name" value="Pyrv/ketoisovalerate_OxRed_cat"/>
</dbReference>
<evidence type="ECO:0000259" key="2">
    <source>
        <dbReference type="Pfam" id="PF01558"/>
    </source>
</evidence>
<dbReference type="Proteomes" id="UP000228921">
    <property type="component" value="Unassembled WGS sequence"/>
</dbReference>
<dbReference type="CDD" id="cd07034">
    <property type="entry name" value="TPP_PYR_PFOR_IOR-alpha_like"/>
    <property type="match status" value="1"/>
</dbReference>
<evidence type="ECO:0000259" key="3">
    <source>
        <dbReference type="Pfam" id="PF01855"/>
    </source>
</evidence>
<dbReference type="EMBL" id="PGTK01000003">
    <property type="protein sequence ID" value="PJF31570.1"/>
    <property type="molecule type" value="Genomic_DNA"/>
</dbReference>
<gene>
    <name evidence="4" type="ORF">CUN51_04365</name>
</gene>
<dbReference type="InterPro" id="IPR002880">
    <property type="entry name" value="Pyrv_Fd/Flavodoxin_OxRdtase_N"/>
</dbReference>
<organism evidence="4 5">
    <name type="scientific">Candidatus Thermofonsia Clade 1 bacterium</name>
    <dbReference type="NCBI Taxonomy" id="2364210"/>
    <lineage>
        <taxon>Bacteria</taxon>
        <taxon>Bacillati</taxon>
        <taxon>Chloroflexota</taxon>
        <taxon>Candidatus Thermofontia</taxon>
        <taxon>Candidatus Thermofonsia Clade 1</taxon>
    </lineage>
</organism>
<dbReference type="Pfam" id="PF01855">
    <property type="entry name" value="POR_N"/>
    <property type="match status" value="1"/>
</dbReference>
<evidence type="ECO:0000313" key="4">
    <source>
        <dbReference type="EMBL" id="PJF31570.1"/>
    </source>
</evidence>
<dbReference type="PANTHER" id="PTHR32154:SF29">
    <property type="entry name" value="BLR6743 PROTEIN"/>
    <property type="match status" value="1"/>
</dbReference>
<dbReference type="Gene3D" id="3.40.50.970">
    <property type="match status" value="1"/>
</dbReference>
<name>A0A2M8P1Z2_9CHLR</name>
<dbReference type="InterPro" id="IPR002869">
    <property type="entry name" value="Pyrv_flavodox_OxRed_cen"/>
</dbReference>
<reference evidence="4 5" key="1">
    <citation type="submission" date="2017-11" db="EMBL/GenBank/DDBJ databases">
        <title>Evolution of Phototrophy in the Chloroflexi Phylum Driven by Horizontal Gene Transfer.</title>
        <authorList>
            <person name="Ward L.M."/>
            <person name="Hemp J."/>
            <person name="Shih P.M."/>
            <person name="Mcglynn S.E."/>
            <person name="Fischer W."/>
        </authorList>
    </citation>
    <scope>NUCLEOTIDE SEQUENCE [LARGE SCALE GENOMIC DNA]</scope>
    <source>
        <strain evidence="4">CP2_2F</strain>
    </source>
</reference>
<dbReference type="PANTHER" id="PTHR32154">
    <property type="entry name" value="PYRUVATE-FLAVODOXIN OXIDOREDUCTASE-RELATED"/>
    <property type="match status" value="1"/>
</dbReference>
<feature type="domain" description="Pyruvate flavodoxin/ferredoxin oxidoreductase pyrimidine binding" evidence="3">
    <location>
        <begin position="230"/>
        <end position="392"/>
    </location>
</feature>
<comment type="caution">
    <text evidence="4">The sequence shown here is derived from an EMBL/GenBank/DDBJ whole genome shotgun (WGS) entry which is preliminary data.</text>
</comment>
<dbReference type="NCBIfam" id="TIGR03710">
    <property type="entry name" value="OAFO_sf"/>
    <property type="match status" value="1"/>
</dbReference>